<dbReference type="Pfam" id="PF01494">
    <property type="entry name" value="FAD_binding_3"/>
    <property type="match status" value="1"/>
</dbReference>
<dbReference type="Gene3D" id="3.50.50.60">
    <property type="entry name" value="FAD/NAD(P)-binding domain"/>
    <property type="match status" value="1"/>
</dbReference>
<keyword evidence="1 3" id="KW-0560">Oxidoreductase</keyword>
<sequence>MTSTTFDVAVIGCGPVGAMAANLLGQAGLKVLVIERAVEPYPLPRAVHLDHEMMRLFQSAGLLDRLADGMRDTEGHLHVGADHGVIRFMGTVGLPRPFGWSNDYFFYQPELEAGLRDALSDLPSVELRLGRELMAIHQDVGSVSLTLRVDEEEEVAHARWVIACDGAHSATRKALGIKLDDLDFEEPWLVVDAEVDGPVRFPTLADVPPEADLQKLSVMMCDPARPATIVPGRGSHRRWEFMLLPGENDADMMQPDMVAQLVSPWLEGVPHRITRAATYRFHGLIAEQWRSGRVFLAGDAAHQTPPFFGQGMCHGLRDVANLAWKLALVVRGSAPDSLLDTYQVERDPHVRAVIAAAVEVGRYICILDPAEAAARDTRIREAAKSAKHVTAADLIPPLADGAIAPGTPGAGERFIQPRLGEAAGAPLLDDLTGTGWRLFVDDTLFGRAQELLMQARLPFPVGLFATGSLGDGGSVGAWLATRGAGAVLVRPDFYVFGTCRDDLGGLIDGLARVLGHAFEAEASAG</sequence>
<dbReference type="RefSeq" id="WP_184248856.1">
    <property type="nucleotide sequence ID" value="NZ_JACHLR010000019.1"/>
</dbReference>
<proteinExistence type="predicted"/>
<protein>
    <submittedName>
        <fullName evidence="3">3-(3-hydroxy-phenyl)propionate hydroxylase</fullName>
        <ecNumber evidence="3">1.14.13.127</ecNumber>
    </submittedName>
</protein>
<evidence type="ECO:0000256" key="1">
    <source>
        <dbReference type="ARBA" id="ARBA00023002"/>
    </source>
</evidence>
<feature type="domain" description="FAD-binding" evidence="2">
    <location>
        <begin position="6"/>
        <end position="356"/>
    </location>
</feature>
<reference evidence="3 4" key="1">
    <citation type="submission" date="2020-08" db="EMBL/GenBank/DDBJ databases">
        <title>Functional genomics of gut bacteria from endangered species of beetles.</title>
        <authorList>
            <person name="Carlos-Shanley C."/>
        </authorList>
    </citation>
    <scope>NUCLEOTIDE SEQUENCE [LARGE SCALE GENOMIC DNA]</scope>
    <source>
        <strain evidence="3 4">S00245</strain>
    </source>
</reference>
<dbReference type="InterPro" id="IPR050631">
    <property type="entry name" value="PheA/TfdB_FAD_monoxygenase"/>
</dbReference>
<dbReference type="GO" id="GO:0071949">
    <property type="term" value="F:FAD binding"/>
    <property type="evidence" value="ECO:0007669"/>
    <property type="project" value="InterPro"/>
</dbReference>
<dbReference type="PANTHER" id="PTHR43476">
    <property type="entry name" value="3-(3-HYDROXY-PHENYL)PROPIONATE/3-HYDROXYCINNAMIC ACID HYDROXYLASE"/>
    <property type="match status" value="1"/>
</dbReference>
<dbReference type="NCBIfam" id="NF004829">
    <property type="entry name" value="PRK06183.1-3"/>
    <property type="match status" value="1"/>
</dbReference>
<dbReference type="Proteomes" id="UP000555448">
    <property type="component" value="Unassembled WGS sequence"/>
</dbReference>
<comment type="caution">
    <text evidence="3">The sequence shown here is derived from an EMBL/GenBank/DDBJ whole genome shotgun (WGS) entry which is preliminary data.</text>
</comment>
<organism evidence="3 4">
    <name type="scientific">Novosphingobium chloroacetimidivorans</name>
    <dbReference type="NCBI Taxonomy" id="1428314"/>
    <lineage>
        <taxon>Bacteria</taxon>
        <taxon>Pseudomonadati</taxon>
        <taxon>Pseudomonadota</taxon>
        <taxon>Alphaproteobacteria</taxon>
        <taxon>Sphingomonadales</taxon>
        <taxon>Sphingomonadaceae</taxon>
        <taxon>Novosphingobium</taxon>
    </lineage>
</organism>
<dbReference type="InterPro" id="IPR002938">
    <property type="entry name" value="FAD-bd"/>
</dbReference>
<evidence type="ECO:0000259" key="2">
    <source>
        <dbReference type="Pfam" id="PF01494"/>
    </source>
</evidence>
<name>A0A7W7KCK8_9SPHN</name>
<dbReference type="PANTHER" id="PTHR43476:SF3">
    <property type="entry name" value="FAD-BINDING MONOOXYGENASE"/>
    <property type="match status" value="1"/>
</dbReference>
<dbReference type="InterPro" id="IPR036188">
    <property type="entry name" value="FAD/NAD-bd_sf"/>
</dbReference>
<dbReference type="EC" id="1.14.13.127" evidence="3"/>
<evidence type="ECO:0000313" key="4">
    <source>
        <dbReference type="Proteomes" id="UP000555448"/>
    </source>
</evidence>
<dbReference type="Gene3D" id="3.30.9.10">
    <property type="entry name" value="D-Amino Acid Oxidase, subunit A, domain 2"/>
    <property type="match status" value="1"/>
</dbReference>
<keyword evidence="4" id="KW-1185">Reference proteome</keyword>
<dbReference type="PRINTS" id="PR00420">
    <property type="entry name" value="RNGMNOXGNASE"/>
</dbReference>
<gene>
    <name evidence="3" type="ORF">HNO88_003649</name>
</gene>
<evidence type="ECO:0000313" key="3">
    <source>
        <dbReference type="EMBL" id="MBB4860306.1"/>
    </source>
</evidence>
<dbReference type="SUPFAM" id="SSF51905">
    <property type="entry name" value="FAD/NAD(P)-binding domain"/>
    <property type="match status" value="1"/>
</dbReference>
<dbReference type="GO" id="GO:0008688">
    <property type="term" value="F:3-(3-hydroxyphenyl)propionate hydroxylase activity"/>
    <property type="evidence" value="ECO:0007669"/>
    <property type="project" value="UniProtKB-EC"/>
</dbReference>
<dbReference type="GO" id="GO:0019622">
    <property type="term" value="P:3-(3-hydroxy)phenylpropionate catabolic process"/>
    <property type="evidence" value="ECO:0007669"/>
    <property type="project" value="TreeGrafter"/>
</dbReference>
<accession>A0A7W7KCK8</accession>
<dbReference type="AlphaFoldDB" id="A0A7W7KCK8"/>
<dbReference type="EMBL" id="JACHLR010000019">
    <property type="protein sequence ID" value="MBB4860306.1"/>
    <property type="molecule type" value="Genomic_DNA"/>
</dbReference>